<accession>A0A183A282</accession>
<reference evidence="2 3" key="2">
    <citation type="submission" date="2018-11" db="EMBL/GenBank/DDBJ databases">
        <authorList>
            <consortium name="Pathogen Informatics"/>
        </authorList>
    </citation>
    <scope>NUCLEOTIDE SEQUENCE [LARGE SCALE GENOMIC DNA]</scope>
    <source>
        <strain evidence="2 3">Egypt</strain>
    </source>
</reference>
<dbReference type="InterPro" id="IPR013320">
    <property type="entry name" value="ConA-like_dom_sf"/>
</dbReference>
<dbReference type="WBParaSite" id="ECPE_0000106701-mRNA-1">
    <property type="protein sequence ID" value="ECPE_0000106701-mRNA-1"/>
    <property type="gene ID" value="ECPE_0000106701"/>
</dbReference>
<evidence type="ECO:0000256" key="1">
    <source>
        <dbReference type="SAM" id="MobiDB-lite"/>
    </source>
</evidence>
<evidence type="ECO:0000313" key="3">
    <source>
        <dbReference type="Proteomes" id="UP000272942"/>
    </source>
</evidence>
<keyword evidence="3" id="KW-1185">Reference proteome</keyword>
<evidence type="ECO:0000313" key="2">
    <source>
        <dbReference type="EMBL" id="VDP32773.1"/>
    </source>
</evidence>
<proteinExistence type="predicted"/>
<dbReference type="Gene3D" id="2.60.120.200">
    <property type="match status" value="1"/>
</dbReference>
<feature type="compositionally biased region" description="Low complexity" evidence="1">
    <location>
        <begin position="37"/>
        <end position="50"/>
    </location>
</feature>
<gene>
    <name evidence="2" type="ORF">ECPE_LOCUS1067</name>
</gene>
<name>A0A183A282_9TREM</name>
<protein>
    <submittedName>
        <fullName evidence="4">CST complex subunit CTC1</fullName>
    </submittedName>
</protein>
<dbReference type="Proteomes" id="UP000272942">
    <property type="component" value="Unassembled WGS sequence"/>
</dbReference>
<feature type="region of interest" description="Disordered" evidence="1">
    <location>
        <begin position="18"/>
        <end position="51"/>
    </location>
</feature>
<reference evidence="4" key="1">
    <citation type="submission" date="2016-06" db="UniProtKB">
        <authorList>
            <consortium name="WormBaseParasite"/>
        </authorList>
    </citation>
    <scope>IDENTIFICATION</scope>
</reference>
<organism evidence="4">
    <name type="scientific">Echinostoma caproni</name>
    <dbReference type="NCBI Taxonomy" id="27848"/>
    <lineage>
        <taxon>Eukaryota</taxon>
        <taxon>Metazoa</taxon>
        <taxon>Spiralia</taxon>
        <taxon>Lophotrochozoa</taxon>
        <taxon>Platyhelminthes</taxon>
        <taxon>Trematoda</taxon>
        <taxon>Digenea</taxon>
        <taxon>Plagiorchiida</taxon>
        <taxon>Echinostomata</taxon>
        <taxon>Echinostomatoidea</taxon>
        <taxon>Echinostomatidae</taxon>
        <taxon>Echinostoma</taxon>
    </lineage>
</organism>
<sequence>MCLFVLVTDHVTDLDLISGPASPEDAASSRNSFSDMSNTNGNTASSSGDTGPAGSFAVFPCGLQPGSDSQEWPVGVWRHLAVVFSRAGMIKSSSCSVYLDGRLVGVQRVSFFGCPVQASMIYQWLVFC</sequence>
<dbReference type="SUPFAM" id="SSF49899">
    <property type="entry name" value="Concanavalin A-like lectins/glucanases"/>
    <property type="match status" value="1"/>
</dbReference>
<dbReference type="AlphaFoldDB" id="A0A183A282"/>
<evidence type="ECO:0000313" key="4">
    <source>
        <dbReference type="WBParaSite" id="ECPE_0000106701-mRNA-1"/>
    </source>
</evidence>
<dbReference type="EMBL" id="UZAN01005086">
    <property type="protein sequence ID" value="VDP32773.1"/>
    <property type="molecule type" value="Genomic_DNA"/>
</dbReference>